<dbReference type="AlphaFoldDB" id="A0A1G7JRJ6"/>
<evidence type="ECO:0000259" key="2">
    <source>
        <dbReference type="Pfam" id="PF13568"/>
    </source>
</evidence>
<organism evidence="3 4">
    <name type="scientific">Chitinophaga filiformis</name>
    <name type="common">Myxococcus filiformis</name>
    <name type="synonym">Flexibacter filiformis</name>
    <dbReference type="NCBI Taxonomy" id="104663"/>
    <lineage>
        <taxon>Bacteria</taxon>
        <taxon>Pseudomonadati</taxon>
        <taxon>Bacteroidota</taxon>
        <taxon>Chitinophagia</taxon>
        <taxon>Chitinophagales</taxon>
        <taxon>Chitinophagaceae</taxon>
        <taxon>Chitinophaga</taxon>
    </lineage>
</organism>
<evidence type="ECO:0000256" key="1">
    <source>
        <dbReference type="SAM" id="SignalP"/>
    </source>
</evidence>
<dbReference type="Proteomes" id="UP000199045">
    <property type="component" value="Unassembled WGS sequence"/>
</dbReference>
<sequence>MKKVLLSVAALMIAGITFGQTKFGIVAGPNFSSATTKNAAGNKETGDLKVGLRAGVTADLPLADEFYIGTGLLYVGRGNKASDNFKTSLSYLQIPINFLFKPEVGDGWLNLGAGPYVAYGLGGKHKGTVGNLTAEWKAFDDESNAIAAKLKRFDAGLGIVAGYEMKAGLYLGINADLGLVNVYDNTDNDRSWRNTSFGVSVGYKF</sequence>
<dbReference type="Pfam" id="PF13568">
    <property type="entry name" value="OMP_b-brl_2"/>
    <property type="match status" value="1"/>
</dbReference>
<protein>
    <submittedName>
        <fullName evidence="3">Outer membrane insertion C-terminal signal</fullName>
    </submittedName>
</protein>
<feature type="domain" description="Outer membrane protein beta-barrel" evidence="2">
    <location>
        <begin position="23"/>
        <end position="182"/>
    </location>
</feature>
<name>A0A1G7JRJ6_CHIFI</name>
<dbReference type="InterPro" id="IPR025665">
    <property type="entry name" value="Beta-barrel_OMP_2"/>
</dbReference>
<dbReference type="RefSeq" id="WP_089829721.1">
    <property type="nucleotide sequence ID" value="NZ_FNBN01000001.1"/>
</dbReference>
<accession>A0A1G7JRJ6</accession>
<gene>
    <name evidence="3" type="ORF">SAMN04488121_1011345</name>
</gene>
<evidence type="ECO:0000313" key="4">
    <source>
        <dbReference type="Proteomes" id="UP000199045"/>
    </source>
</evidence>
<dbReference type="EMBL" id="FNBN01000001">
    <property type="protein sequence ID" value="SDF27505.1"/>
    <property type="molecule type" value="Genomic_DNA"/>
</dbReference>
<keyword evidence="1" id="KW-0732">Signal</keyword>
<proteinExistence type="predicted"/>
<reference evidence="3 4" key="1">
    <citation type="submission" date="2016-10" db="EMBL/GenBank/DDBJ databases">
        <authorList>
            <person name="de Groot N.N."/>
        </authorList>
    </citation>
    <scope>NUCLEOTIDE SEQUENCE [LARGE SCALE GENOMIC DNA]</scope>
    <source>
        <strain evidence="3 4">DSM 527</strain>
    </source>
</reference>
<feature type="chain" id="PRO_5011563047" evidence="1">
    <location>
        <begin position="20"/>
        <end position="205"/>
    </location>
</feature>
<dbReference type="OrthoDB" id="1011748at2"/>
<evidence type="ECO:0000313" key="3">
    <source>
        <dbReference type="EMBL" id="SDF27505.1"/>
    </source>
</evidence>
<dbReference type="STRING" id="104663.SAMN04488121_1011345"/>
<feature type="signal peptide" evidence="1">
    <location>
        <begin position="1"/>
        <end position="19"/>
    </location>
</feature>